<feature type="region of interest" description="Disordered" evidence="1">
    <location>
        <begin position="22"/>
        <end position="109"/>
    </location>
</feature>
<organism evidence="2 3">
    <name type="scientific">Arachis hypogaea</name>
    <name type="common">Peanut</name>
    <dbReference type="NCBI Taxonomy" id="3818"/>
    <lineage>
        <taxon>Eukaryota</taxon>
        <taxon>Viridiplantae</taxon>
        <taxon>Streptophyta</taxon>
        <taxon>Embryophyta</taxon>
        <taxon>Tracheophyta</taxon>
        <taxon>Spermatophyta</taxon>
        <taxon>Magnoliopsida</taxon>
        <taxon>eudicotyledons</taxon>
        <taxon>Gunneridae</taxon>
        <taxon>Pentapetalae</taxon>
        <taxon>rosids</taxon>
        <taxon>fabids</taxon>
        <taxon>Fabales</taxon>
        <taxon>Fabaceae</taxon>
        <taxon>Papilionoideae</taxon>
        <taxon>50 kb inversion clade</taxon>
        <taxon>dalbergioids sensu lato</taxon>
        <taxon>Dalbergieae</taxon>
        <taxon>Pterocarpus clade</taxon>
        <taxon>Arachis</taxon>
    </lineage>
</organism>
<protein>
    <submittedName>
        <fullName evidence="2">Uncharacterized protein</fullName>
    </submittedName>
</protein>
<sequence length="109" mass="12279">MMELEARRERVRQNVVRVFLKREEERRAKEGSTGKRVSPGKVAGPDLKSFIRQIPVGSEGSETEESSWARGSLRFTQENKTEKEKVEPKSSESTGSGATFRPGTWQPPT</sequence>
<evidence type="ECO:0000313" key="2">
    <source>
        <dbReference type="EMBL" id="RYQ96863.1"/>
    </source>
</evidence>
<evidence type="ECO:0000313" key="3">
    <source>
        <dbReference type="Proteomes" id="UP000289738"/>
    </source>
</evidence>
<feature type="compositionally biased region" description="Basic and acidic residues" evidence="1">
    <location>
        <begin position="77"/>
        <end position="90"/>
    </location>
</feature>
<comment type="caution">
    <text evidence="2">The sequence shown here is derived from an EMBL/GenBank/DDBJ whole genome shotgun (WGS) entry which is preliminary data.</text>
</comment>
<dbReference type="EMBL" id="SDMP01000018">
    <property type="protein sequence ID" value="RYQ96863.1"/>
    <property type="molecule type" value="Genomic_DNA"/>
</dbReference>
<feature type="compositionally biased region" description="Basic and acidic residues" evidence="1">
    <location>
        <begin position="22"/>
        <end position="33"/>
    </location>
</feature>
<keyword evidence="3" id="KW-1185">Reference proteome</keyword>
<gene>
    <name evidence="2" type="ORF">Ahy_B08g092770</name>
</gene>
<proteinExistence type="predicted"/>
<evidence type="ECO:0000256" key="1">
    <source>
        <dbReference type="SAM" id="MobiDB-lite"/>
    </source>
</evidence>
<dbReference type="AlphaFoldDB" id="A0A444Y4N5"/>
<reference evidence="2 3" key="1">
    <citation type="submission" date="2019-01" db="EMBL/GenBank/DDBJ databases">
        <title>Sequencing of cultivated peanut Arachis hypogaea provides insights into genome evolution and oil improvement.</title>
        <authorList>
            <person name="Chen X."/>
        </authorList>
    </citation>
    <scope>NUCLEOTIDE SEQUENCE [LARGE SCALE GENOMIC DNA]</scope>
    <source>
        <strain evidence="3">cv. Fuhuasheng</strain>
        <tissue evidence="2">Leaves</tissue>
    </source>
</reference>
<dbReference type="Proteomes" id="UP000289738">
    <property type="component" value="Chromosome B08"/>
</dbReference>
<name>A0A444Y4N5_ARAHY</name>
<accession>A0A444Y4N5</accession>